<dbReference type="EMBL" id="BEYU01000071">
    <property type="protein sequence ID" value="GBG30156.1"/>
    <property type="molecule type" value="Genomic_DNA"/>
</dbReference>
<gene>
    <name evidence="3" type="ORF">FCC1311_063762</name>
</gene>
<organism evidence="3 4">
    <name type="scientific">Hondaea fermentalgiana</name>
    <dbReference type="NCBI Taxonomy" id="2315210"/>
    <lineage>
        <taxon>Eukaryota</taxon>
        <taxon>Sar</taxon>
        <taxon>Stramenopiles</taxon>
        <taxon>Bigyra</taxon>
        <taxon>Labyrinthulomycetes</taxon>
        <taxon>Thraustochytrida</taxon>
        <taxon>Thraustochytriidae</taxon>
        <taxon>Hondaea</taxon>
    </lineage>
</organism>
<dbReference type="AlphaFoldDB" id="A0A2R5GGX3"/>
<evidence type="ECO:0000259" key="2">
    <source>
        <dbReference type="Pfam" id="PF21038"/>
    </source>
</evidence>
<feature type="compositionally biased region" description="Polar residues" evidence="1">
    <location>
        <begin position="376"/>
        <end position="389"/>
    </location>
</feature>
<keyword evidence="4" id="KW-1185">Reference proteome</keyword>
<feature type="compositionally biased region" description="Basic and acidic residues" evidence="1">
    <location>
        <begin position="355"/>
        <end position="375"/>
    </location>
</feature>
<dbReference type="InterPro" id="IPR048739">
    <property type="entry name" value="CEP104_N"/>
</dbReference>
<evidence type="ECO:0000256" key="1">
    <source>
        <dbReference type="SAM" id="MobiDB-lite"/>
    </source>
</evidence>
<feature type="region of interest" description="Disordered" evidence="1">
    <location>
        <begin position="355"/>
        <end position="418"/>
    </location>
</feature>
<comment type="caution">
    <text evidence="3">The sequence shown here is derived from an EMBL/GenBank/DDBJ whole genome shotgun (WGS) entry which is preliminary data.</text>
</comment>
<dbReference type="InterPro" id="IPR052607">
    <property type="entry name" value="CEP104-like"/>
</dbReference>
<reference evidence="3 4" key="1">
    <citation type="submission" date="2017-12" db="EMBL/GenBank/DDBJ databases">
        <title>Sequencing, de novo assembly and annotation of complete genome of a new Thraustochytrid species, strain FCC1311.</title>
        <authorList>
            <person name="Sedici K."/>
            <person name="Godart F."/>
            <person name="Aiese Cigliano R."/>
            <person name="Sanseverino W."/>
            <person name="Barakat M."/>
            <person name="Ortet P."/>
            <person name="Marechal E."/>
            <person name="Cagnac O."/>
            <person name="Amato A."/>
        </authorList>
    </citation>
    <scope>NUCLEOTIDE SEQUENCE [LARGE SCALE GENOMIC DNA]</scope>
</reference>
<evidence type="ECO:0000313" key="4">
    <source>
        <dbReference type="Proteomes" id="UP000241890"/>
    </source>
</evidence>
<feature type="domain" description="Centrosomal protein CEP104 N-terminal" evidence="2">
    <location>
        <begin position="53"/>
        <end position="157"/>
    </location>
</feature>
<proteinExistence type="predicted"/>
<evidence type="ECO:0000313" key="3">
    <source>
        <dbReference type="EMBL" id="GBG30156.1"/>
    </source>
</evidence>
<protein>
    <submittedName>
        <fullName evidence="3">Centrosomal protein of 104 kDa</fullName>
    </submittedName>
</protein>
<dbReference type="Pfam" id="PF21038">
    <property type="entry name" value="CEP104_N"/>
    <property type="match status" value="1"/>
</dbReference>
<sequence>MIRGAGKSKAVAQDDEDRLVRYQVCGWTSQDGLCPAEALEDWNSDETNQDLRGWCTESFCVWPQEIELSFPSCTRIDDIEIVAHSFRTPRSVDVFVTGFQTQGGAYYIGRMSFDSNLLQDHTLNECKRARVDAYGTGLILRIPECYSNKRNLFDQASTKLAVDTSRRGLRQRRRFEVITNNIDIFDERENGYDHAQMTEVDKALLSLGIAMNVINTTATPYRISETTAGFVGGLQDRVEKLLLLEEDCLAGKLDISQEELLDAVWRLQSAVDELLELGTALARFEALLLVEQDGGDVEACNKLRLQIESVACAAAEDFESIHGNCVDLAREPPMSARSDNFERELPQAAESRLYDASEEIRLTDEDKSSPVEAETRMSNGTFRSANTQYIAEEEEGEQKSNEQDSSYMLLKPYFDNGI</sequence>
<dbReference type="PANTHER" id="PTHR13371">
    <property type="entry name" value="GLYCINE-, GLUTAMATE-, THIENYLCYCLOHEXYLPIPERIDINE-BINDING PROTEIN"/>
    <property type="match status" value="1"/>
</dbReference>
<dbReference type="Proteomes" id="UP000241890">
    <property type="component" value="Unassembled WGS sequence"/>
</dbReference>
<dbReference type="PANTHER" id="PTHR13371:SF0">
    <property type="entry name" value="CENTROSOMAL PROTEIN OF 104 KDA"/>
    <property type="match status" value="1"/>
</dbReference>
<accession>A0A2R5GGX3</accession>
<dbReference type="InParanoid" id="A0A2R5GGX3"/>
<name>A0A2R5GGX3_9STRA</name>
<dbReference type="OrthoDB" id="66599at2759"/>
<dbReference type="GO" id="GO:0005929">
    <property type="term" value="C:cilium"/>
    <property type="evidence" value="ECO:0007669"/>
    <property type="project" value="TreeGrafter"/>
</dbReference>